<dbReference type="PRINTS" id="PR00032">
    <property type="entry name" value="HTHARAC"/>
</dbReference>
<keyword evidence="2" id="KW-0238">DNA-binding</keyword>
<dbReference type="SMART" id="SM00342">
    <property type="entry name" value="HTH_ARAC"/>
    <property type="match status" value="1"/>
</dbReference>
<organism evidence="6 7">
    <name type="scientific">Streptosporangium carneum</name>
    <dbReference type="NCBI Taxonomy" id="47481"/>
    <lineage>
        <taxon>Bacteria</taxon>
        <taxon>Bacillati</taxon>
        <taxon>Actinomycetota</taxon>
        <taxon>Actinomycetes</taxon>
        <taxon>Streptosporangiales</taxon>
        <taxon>Streptosporangiaceae</taxon>
        <taxon>Streptosporangium</taxon>
    </lineage>
</organism>
<reference evidence="6" key="1">
    <citation type="journal article" date="2014" name="Int. J. Syst. Evol. Microbiol.">
        <title>Complete genome sequence of Corynebacterium casei LMG S-19264T (=DSM 44701T), isolated from a smear-ripened cheese.</title>
        <authorList>
            <consortium name="US DOE Joint Genome Institute (JGI-PGF)"/>
            <person name="Walter F."/>
            <person name="Albersmeier A."/>
            <person name="Kalinowski J."/>
            <person name="Ruckert C."/>
        </authorList>
    </citation>
    <scope>NUCLEOTIDE SEQUENCE</scope>
    <source>
        <strain evidence="6">VKM Ac-2007</strain>
    </source>
</reference>
<sequence length="353" mass="39171">MHQRIRETDNTFSGRYGTRHGKPAMIETVFRSENPPAPDQSARLLETASQPLAPTLVRGDHEDDLRTTLRVLDLGPTQVYSMTSPSLQSHHVSTLIQHFAPETYCLALSRRGAKQITQFGRQTTAGPREMVFYDNSHPFHGQITADGTGSFAGIVLQIPKAALPLPDGRLASLTSTRLSAHDGVGALLRHHLEELLRHASSYTAADATRLSAITVDLFTAVCAHHLDVAALPLETHQQILRRRIHTFIEHNLGDPTLCAETVAAAHQISVRRLYQLFQDQEHGLTVAAWIRQQRLERCRHDLADPALSPHPIHVIAARWGFASNAHFSRIFRTAYGVSPADYRSSRGRPPAHP</sequence>
<feature type="region of interest" description="Disordered" evidence="4">
    <location>
        <begin position="1"/>
        <end position="20"/>
    </location>
</feature>
<dbReference type="SUPFAM" id="SSF46689">
    <property type="entry name" value="Homeodomain-like"/>
    <property type="match status" value="1"/>
</dbReference>
<keyword evidence="3" id="KW-0804">Transcription</keyword>
<evidence type="ECO:0000259" key="5">
    <source>
        <dbReference type="PROSITE" id="PS01124"/>
    </source>
</evidence>
<proteinExistence type="predicted"/>
<dbReference type="Proteomes" id="UP001143474">
    <property type="component" value="Unassembled WGS sequence"/>
</dbReference>
<dbReference type="Pfam" id="PF12833">
    <property type="entry name" value="HTH_18"/>
    <property type="match status" value="1"/>
</dbReference>
<accession>A0A9W6I6G9</accession>
<evidence type="ECO:0000256" key="3">
    <source>
        <dbReference type="ARBA" id="ARBA00023163"/>
    </source>
</evidence>
<name>A0A9W6I6G9_9ACTN</name>
<keyword evidence="7" id="KW-1185">Reference proteome</keyword>
<gene>
    <name evidence="6" type="ORF">GCM10017600_52330</name>
</gene>
<dbReference type="InterPro" id="IPR018060">
    <property type="entry name" value="HTH_AraC"/>
</dbReference>
<dbReference type="GO" id="GO:0043565">
    <property type="term" value="F:sequence-specific DNA binding"/>
    <property type="evidence" value="ECO:0007669"/>
    <property type="project" value="InterPro"/>
</dbReference>
<evidence type="ECO:0000313" key="6">
    <source>
        <dbReference type="EMBL" id="GLK11825.1"/>
    </source>
</evidence>
<dbReference type="InterPro" id="IPR009057">
    <property type="entry name" value="Homeodomain-like_sf"/>
</dbReference>
<dbReference type="InterPro" id="IPR020449">
    <property type="entry name" value="Tscrpt_reg_AraC-type_HTH"/>
</dbReference>
<evidence type="ECO:0000256" key="4">
    <source>
        <dbReference type="SAM" id="MobiDB-lite"/>
    </source>
</evidence>
<dbReference type="PANTHER" id="PTHR46796">
    <property type="entry name" value="HTH-TYPE TRANSCRIPTIONAL ACTIVATOR RHAS-RELATED"/>
    <property type="match status" value="1"/>
</dbReference>
<reference evidence="6" key="2">
    <citation type="submission" date="2023-01" db="EMBL/GenBank/DDBJ databases">
        <authorList>
            <person name="Sun Q."/>
            <person name="Evtushenko L."/>
        </authorList>
    </citation>
    <scope>NUCLEOTIDE SEQUENCE</scope>
    <source>
        <strain evidence="6">VKM Ac-2007</strain>
    </source>
</reference>
<dbReference type="EMBL" id="BSEV01000013">
    <property type="protein sequence ID" value="GLK11825.1"/>
    <property type="molecule type" value="Genomic_DNA"/>
</dbReference>
<dbReference type="PANTHER" id="PTHR46796:SF6">
    <property type="entry name" value="ARAC SUBFAMILY"/>
    <property type="match status" value="1"/>
</dbReference>
<dbReference type="AlphaFoldDB" id="A0A9W6I6G9"/>
<dbReference type="PROSITE" id="PS01124">
    <property type="entry name" value="HTH_ARAC_FAMILY_2"/>
    <property type="match status" value="1"/>
</dbReference>
<dbReference type="InterPro" id="IPR035418">
    <property type="entry name" value="AraC-bd_2"/>
</dbReference>
<dbReference type="Pfam" id="PF14525">
    <property type="entry name" value="AraC_binding_2"/>
    <property type="match status" value="1"/>
</dbReference>
<dbReference type="InterPro" id="IPR050204">
    <property type="entry name" value="AraC_XylS_family_regulators"/>
</dbReference>
<keyword evidence="1" id="KW-0805">Transcription regulation</keyword>
<feature type="domain" description="HTH araC/xylS-type" evidence="5">
    <location>
        <begin position="242"/>
        <end position="345"/>
    </location>
</feature>
<protein>
    <submittedName>
        <fullName evidence="6">AraC family transcriptional regulator</fullName>
    </submittedName>
</protein>
<dbReference type="GO" id="GO:0003700">
    <property type="term" value="F:DNA-binding transcription factor activity"/>
    <property type="evidence" value="ECO:0007669"/>
    <property type="project" value="InterPro"/>
</dbReference>
<evidence type="ECO:0000256" key="1">
    <source>
        <dbReference type="ARBA" id="ARBA00023015"/>
    </source>
</evidence>
<comment type="caution">
    <text evidence="6">The sequence shown here is derived from an EMBL/GenBank/DDBJ whole genome shotgun (WGS) entry which is preliminary data.</text>
</comment>
<evidence type="ECO:0000256" key="2">
    <source>
        <dbReference type="ARBA" id="ARBA00023125"/>
    </source>
</evidence>
<dbReference type="Gene3D" id="1.10.10.60">
    <property type="entry name" value="Homeodomain-like"/>
    <property type="match status" value="1"/>
</dbReference>
<evidence type="ECO:0000313" key="7">
    <source>
        <dbReference type="Proteomes" id="UP001143474"/>
    </source>
</evidence>